<evidence type="ECO:0000313" key="2">
    <source>
        <dbReference type="EMBL" id="EXK25518.1"/>
    </source>
</evidence>
<dbReference type="AlphaFoldDB" id="W9ZBA9"/>
<proteinExistence type="predicted"/>
<dbReference type="HOGENOM" id="CLU_2333685_0_0_1"/>
<dbReference type="EMBL" id="JH659397">
    <property type="protein sequence ID" value="EXK25518.1"/>
    <property type="molecule type" value="Genomic_DNA"/>
</dbReference>
<feature type="region of interest" description="Disordered" evidence="1">
    <location>
        <begin position="1"/>
        <end position="50"/>
    </location>
</feature>
<sequence>MSTTTAVQLEAYGNGTTYEPNTASTLRPTRAGLAENASTSHPESDDPALEASRIADSTVPDGGYGWVVIGACAVVACFDGYRWSHRVENATNVRDTQT</sequence>
<gene>
    <name evidence="2" type="ORF">FOMG_17819</name>
</gene>
<evidence type="ECO:0000256" key="1">
    <source>
        <dbReference type="SAM" id="MobiDB-lite"/>
    </source>
</evidence>
<protein>
    <submittedName>
        <fullName evidence="2">Uncharacterized protein</fullName>
    </submittedName>
</protein>
<reference evidence="2" key="1">
    <citation type="submission" date="2012-04" db="EMBL/GenBank/DDBJ databases">
        <title>The Genome Sequence of Fusarium oxysporum melonis.</title>
        <authorList>
            <consortium name="The Broad Institute Genome Sequencing Platform"/>
            <person name="Ma L.-J."/>
            <person name="Gale L.R."/>
            <person name="Schwartz D.C."/>
            <person name="Zhou S."/>
            <person name="Corby-Kistler H."/>
            <person name="Young S.K."/>
            <person name="Zeng Q."/>
            <person name="Gargeya S."/>
            <person name="Fitzgerald M."/>
            <person name="Haas B."/>
            <person name="Abouelleil A."/>
            <person name="Alvarado L."/>
            <person name="Arachchi H.M."/>
            <person name="Berlin A."/>
            <person name="Brown A."/>
            <person name="Chapman S.B."/>
            <person name="Chen Z."/>
            <person name="Dunbar C."/>
            <person name="Freedman E."/>
            <person name="Gearin G."/>
            <person name="Goldberg J."/>
            <person name="Griggs A."/>
            <person name="Gujja S."/>
            <person name="Heiman D."/>
            <person name="Howarth C."/>
            <person name="Larson L."/>
            <person name="Lui A."/>
            <person name="MacDonald P.J.P."/>
            <person name="Montmayeur A."/>
            <person name="Murphy C."/>
            <person name="Neiman D."/>
            <person name="Pearson M."/>
            <person name="Priest M."/>
            <person name="Roberts A."/>
            <person name="Saif S."/>
            <person name="Shea T."/>
            <person name="Shenoy N."/>
            <person name="Sisk P."/>
            <person name="Stolte C."/>
            <person name="Sykes S."/>
            <person name="Wortman J."/>
            <person name="Nusbaum C."/>
            <person name="Birren B."/>
        </authorList>
    </citation>
    <scope>NUCLEOTIDE SEQUENCE</scope>
    <source>
        <strain evidence="2">26406</strain>
    </source>
</reference>
<dbReference type="VEuPathDB" id="FungiDB:FOMG_17819"/>
<name>W9ZBA9_FUSOX</name>
<organism evidence="2">
    <name type="scientific">Fusarium oxysporum f. sp. melonis 26406</name>
    <dbReference type="NCBI Taxonomy" id="1089452"/>
    <lineage>
        <taxon>Eukaryota</taxon>
        <taxon>Fungi</taxon>
        <taxon>Dikarya</taxon>
        <taxon>Ascomycota</taxon>
        <taxon>Pezizomycotina</taxon>
        <taxon>Sordariomycetes</taxon>
        <taxon>Hypocreomycetidae</taxon>
        <taxon>Hypocreales</taxon>
        <taxon>Nectriaceae</taxon>
        <taxon>Fusarium</taxon>
        <taxon>Fusarium oxysporum species complex</taxon>
    </lineage>
</organism>
<reference evidence="2" key="2">
    <citation type="submission" date="2012-05" db="EMBL/GenBank/DDBJ databases">
        <title>Annotation of the Genome Sequence of Fusarium oxysporum f. sp. melonis 26406.</title>
        <authorList>
            <consortium name="The Broad Institute Genomics Platform"/>
            <person name="Ma L.-J."/>
            <person name="Corby-Kistler H."/>
            <person name="Broz K."/>
            <person name="Gale L.R."/>
            <person name="Jonkers W."/>
            <person name="O'Donnell K."/>
            <person name="Ploetz R."/>
            <person name="Steinberg C."/>
            <person name="Schwartz D.C."/>
            <person name="VanEtten H."/>
            <person name="Zhou S."/>
            <person name="Young S.K."/>
            <person name="Zeng Q."/>
            <person name="Gargeya S."/>
            <person name="Fitzgerald M."/>
            <person name="Abouelleil A."/>
            <person name="Alvarado L."/>
            <person name="Chapman S.B."/>
            <person name="Gainer-Dewar J."/>
            <person name="Goldberg J."/>
            <person name="Griggs A."/>
            <person name="Gujja S."/>
            <person name="Hansen M."/>
            <person name="Howarth C."/>
            <person name="Imamovic A."/>
            <person name="Ireland A."/>
            <person name="Larimer J."/>
            <person name="McCowan C."/>
            <person name="Murphy C."/>
            <person name="Pearson M."/>
            <person name="Poon T.W."/>
            <person name="Priest M."/>
            <person name="Roberts A."/>
            <person name="Saif S."/>
            <person name="Shea T."/>
            <person name="Sykes S."/>
            <person name="Wortman J."/>
            <person name="Nusbaum C."/>
            <person name="Birren B."/>
        </authorList>
    </citation>
    <scope>NUCLEOTIDE SEQUENCE</scope>
    <source>
        <strain evidence="2">26406</strain>
    </source>
</reference>
<accession>W9ZBA9</accession>
<feature type="compositionally biased region" description="Polar residues" evidence="1">
    <location>
        <begin position="14"/>
        <end position="27"/>
    </location>
</feature>
<dbReference type="Proteomes" id="UP000030703">
    <property type="component" value="Unassembled WGS sequence"/>
</dbReference>